<comment type="caution">
    <text evidence="1">The sequence shown here is derived from an EMBL/GenBank/DDBJ whole genome shotgun (WGS) entry which is preliminary data.</text>
</comment>
<accession>A0ABU5ES15</accession>
<protein>
    <submittedName>
        <fullName evidence="1">Uncharacterized protein</fullName>
    </submittedName>
</protein>
<evidence type="ECO:0000313" key="1">
    <source>
        <dbReference type="EMBL" id="MDY3558142.1"/>
    </source>
</evidence>
<dbReference type="RefSeq" id="WP_320685111.1">
    <property type="nucleotide sequence ID" value="NZ_JAXBLV010000013.1"/>
</dbReference>
<organism evidence="1 2">
    <name type="scientific">Gemmata algarum</name>
    <dbReference type="NCBI Taxonomy" id="2975278"/>
    <lineage>
        <taxon>Bacteria</taxon>
        <taxon>Pseudomonadati</taxon>
        <taxon>Planctomycetota</taxon>
        <taxon>Planctomycetia</taxon>
        <taxon>Gemmatales</taxon>
        <taxon>Gemmataceae</taxon>
        <taxon>Gemmata</taxon>
    </lineage>
</organism>
<evidence type="ECO:0000313" key="2">
    <source>
        <dbReference type="Proteomes" id="UP001272242"/>
    </source>
</evidence>
<dbReference type="Proteomes" id="UP001272242">
    <property type="component" value="Unassembled WGS sequence"/>
</dbReference>
<proteinExistence type="predicted"/>
<feature type="non-terminal residue" evidence="1">
    <location>
        <position position="1"/>
    </location>
</feature>
<name>A0ABU5ES15_9BACT</name>
<keyword evidence="2" id="KW-1185">Reference proteome</keyword>
<dbReference type="EMBL" id="JAXBLV010000013">
    <property type="protein sequence ID" value="MDY3558142.1"/>
    <property type="molecule type" value="Genomic_DNA"/>
</dbReference>
<sequence>ELEVKFPRKPSTGMVPDAGLAIGAARQAWVRERNAQGTTQAEERREELLRRAAAGEDLGAARVVHAGGAFDAVVTSLANGKGGAR</sequence>
<reference evidence="2" key="1">
    <citation type="journal article" date="2023" name="Mar. Drugs">
        <title>Gemmata algarum, a Novel Planctomycete Isolated from an Algal Mat, Displays Antimicrobial Activity.</title>
        <authorList>
            <person name="Kumar G."/>
            <person name="Kallscheuer N."/>
            <person name="Kashif M."/>
            <person name="Ahamad S."/>
            <person name="Jagadeeshwari U."/>
            <person name="Pannikurungottu S."/>
            <person name="Haufschild T."/>
            <person name="Kabuu M."/>
            <person name="Sasikala C."/>
            <person name="Jogler C."/>
            <person name="Ramana C."/>
        </authorList>
    </citation>
    <scope>NUCLEOTIDE SEQUENCE [LARGE SCALE GENOMIC DNA]</scope>
    <source>
        <strain evidence="2">JC673</strain>
    </source>
</reference>
<gene>
    <name evidence="1" type="ORF">R5W23_000863</name>
</gene>